<feature type="domain" description="SHSP" evidence="4">
    <location>
        <begin position="39"/>
        <end position="152"/>
    </location>
</feature>
<protein>
    <submittedName>
        <fullName evidence="6">HSP20-like chaperone</fullName>
    </submittedName>
</protein>
<dbReference type="PANTHER" id="PTHR11527">
    <property type="entry name" value="HEAT-SHOCK PROTEIN 20 FAMILY MEMBER"/>
    <property type="match status" value="1"/>
</dbReference>
<evidence type="ECO:0000256" key="1">
    <source>
        <dbReference type="ARBA" id="ARBA00023016"/>
    </source>
</evidence>
<comment type="caution">
    <text evidence="6">The sequence shown here is derived from an EMBL/GenBank/DDBJ whole genome shotgun (WGS) entry which is preliminary data.</text>
</comment>
<keyword evidence="1" id="KW-0346">Stress response</keyword>
<proteinExistence type="inferred from homology"/>
<evidence type="ECO:0000256" key="3">
    <source>
        <dbReference type="RuleBase" id="RU003616"/>
    </source>
</evidence>
<dbReference type="CDD" id="cd06464">
    <property type="entry name" value="ACD_sHsps-like"/>
    <property type="match status" value="1"/>
</dbReference>
<dbReference type="AlphaFoldDB" id="A0A9P6ELB6"/>
<keyword evidence="7" id="KW-1185">Reference proteome</keyword>
<dbReference type="OrthoDB" id="1431247at2759"/>
<evidence type="ECO:0000259" key="4">
    <source>
        <dbReference type="PROSITE" id="PS01031"/>
    </source>
</evidence>
<organism evidence="6 7">
    <name type="scientific">Crepidotus variabilis</name>
    <dbReference type="NCBI Taxonomy" id="179855"/>
    <lineage>
        <taxon>Eukaryota</taxon>
        <taxon>Fungi</taxon>
        <taxon>Dikarya</taxon>
        <taxon>Basidiomycota</taxon>
        <taxon>Agaricomycotina</taxon>
        <taxon>Agaricomycetes</taxon>
        <taxon>Agaricomycetidae</taxon>
        <taxon>Agaricales</taxon>
        <taxon>Agaricineae</taxon>
        <taxon>Crepidotaceae</taxon>
        <taxon>Crepidotus</taxon>
    </lineage>
</organism>
<dbReference type="SUPFAM" id="SSF49764">
    <property type="entry name" value="HSP20-like chaperones"/>
    <property type="match status" value="1"/>
</dbReference>
<evidence type="ECO:0000313" key="6">
    <source>
        <dbReference type="EMBL" id="KAF9531172.1"/>
    </source>
</evidence>
<name>A0A9P6ELB6_9AGAR</name>
<dbReference type="Gene3D" id="2.60.40.790">
    <property type="match status" value="1"/>
</dbReference>
<evidence type="ECO:0000313" key="7">
    <source>
        <dbReference type="Proteomes" id="UP000807306"/>
    </source>
</evidence>
<evidence type="ECO:0000256" key="2">
    <source>
        <dbReference type="PROSITE-ProRule" id="PRU00285"/>
    </source>
</evidence>
<dbReference type="Proteomes" id="UP000807306">
    <property type="component" value="Unassembled WGS sequence"/>
</dbReference>
<dbReference type="InterPro" id="IPR031107">
    <property type="entry name" value="Small_HSP"/>
</dbReference>
<dbReference type="InterPro" id="IPR002068">
    <property type="entry name" value="A-crystallin/Hsp20_dom"/>
</dbReference>
<gene>
    <name evidence="6" type="ORF">CPB83DRAFT_904745</name>
</gene>
<feature type="domain" description="CS" evidence="5">
    <location>
        <begin position="43"/>
        <end position="150"/>
    </location>
</feature>
<dbReference type="EMBL" id="MU157836">
    <property type="protein sequence ID" value="KAF9531172.1"/>
    <property type="molecule type" value="Genomic_DNA"/>
</dbReference>
<accession>A0A9P6ELB6</accession>
<comment type="similarity">
    <text evidence="2 3">Belongs to the small heat shock protein (HSP20) family.</text>
</comment>
<sequence length="152" mass="16917">MSTFYYYEPSHTLEQILDAFLPGQTTGNRCNPGHCGGKGVVRSLRPRLDLHEDQENNLVTAKFDFPGVSKEDIQIDVQHGKLTVSTETKQTAEGEEKGNVVRERRFGKFSRTLQLPEGISDEEIKASMKDGLLTITFPKSAPELAPKRVVVA</sequence>
<dbReference type="InterPro" id="IPR008978">
    <property type="entry name" value="HSP20-like_chaperone"/>
</dbReference>
<evidence type="ECO:0000259" key="5">
    <source>
        <dbReference type="PROSITE" id="PS51203"/>
    </source>
</evidence>
<dbReference type="PROSITE" id="PS51203">
    <property type="entry name" value="CS"/>
    <property type="match status" value="1"/>
</dbReference>
<dbReference type="InterPro" id="IPR007052">
    <property type="entry name" value="CS_dom"/>
</dbReference>
<dbReference type="Pfam" id="PF00011">
    <property type="entry name" value="HSP20"/>
    <property type="match status" value="1"/>
</dbReference>
<reference evidence="6" key="1">
    <citation type="submission" date="2020-11" db="EMBL/GenBank/DDBJ databases">
        <authorList>
            <consortium name="DOE Joint Genome Institute"/>
            <person name="Ahrendt S."/>
            <person name="Riley R."/>
            <person name="Andreopoulos W."/>
            <person name="Labutti K."/>
            <person name="Pangilinan J."/>
            <person name="Ruiz-Duenas F.J."/>
            <person name="Barrasa J.M."/>
            <person name="Sanchez-Garcia M."/>
            <person name="Camarero S."/>
            <person name="Miyauchi S."/>
            <person name="Serrano A."/>
            <person name="Linde D."/>
            <person name="Babiker R."/>
            <person name="Drula E."/>
            <person name="Ayuso-Fernandez I."/>
            <person name="Pacheco R."/>
            <person name="Padilla G."/>
            <person name="Ferreira P."/>
            <person name="Barriuso J."/>
            <person name="Kellner H."/>
            <person name="Castanera R."/>
            <person name="Alfaro M."/>
            <person name="Ramirez L."/>
            <person name="Pisabarro A.G."/>
            <person name="Kuo A."/>
            <person name="Tritt A."/>
            <person name="Lipzen A."/>
            <person name="He G."/>
            <person name="Yan M."/>
            <person name="Ng V."/>
            <person name="Cullen D."/>
            <person name="Martin F."/>
            <person name="Rosso M.-N."/>
            <person name="Henrissat B."/>
            <person name="Hibbett D."/>
            <person name="Martinez A.T."/>
            <person name="Grigoriev I.V."/>
        </authorList>
    </citation>
    <scope>NUCLEOTIDE SEQUENCE</scope>
    <source>
        <strain evidence="6">CBS 506.95</strain>
    </source>
</reference>
<dbReference type="PROSITE" id="PS01031">
    <property type="entry name" value="SHSP"/>
    <property type="match status" value="1"/>
</dbReference>